<evidence type="ECO:0000313" key="2">
    <source>
        <dbReference type="Proteomes" id="UP000620124"/>
    </source>
</evidence>
<dbReference type="Proteomes" id="UP000620124">
    <property type="component" value="Unassembled WGS sequence"/>
</dbReference>
<comment type="caution">
    <text evidence="1">The sequence shown here is derived from an EMBL/GenBank/DDBJ whole genome shotgun (WGS) entry which is preliminary data.</text>
</comment>
<reference evidence="1" key="1">
    <citation type="submission" date="2020-05" db="EMBL/GenBank/DDBJ databases">
        <title>Mycena genomes resolve the evolution of fungal bioluminescence.</title>
        <authorList>
            <person name="Tsai I.J."/>
        </authorList>
    </citation>
    <scope>NUCLEOTIDE SEQUENCE</scope>
    <source>
        <strain evidence="1">CCC161011</strain>
    </source>
</reference>
<accession>A0A8H6XEJ0</accession>
<dbReference type="AlphaFoldDB" id="A0A8H6XEJ0"/>
<dbReference type="EMBL" id="JACAZI010000020">
    <property type="protein sequence ID" value="KAF7339254.1"/>
    <property type="molecule type" value="Genomic_DNA"/>
</dbReference>
<keyword evidence="2" id="KW-1185">Reference proteome</keyword>
<sequence length="266" mass="30578">MMRGHSFRHRCLAVSAATTVNLPLSTASSYCHSLRAHHISTFAALASNELVLTPIRNFSPLQTRLSPLSPQTMVRNLAKSRNPSSYYFLPSFRIRKCHFPPDTPDTETSSKGFKDTTEVNLWLVSNRRGIRKQCPLSPILGFHKHPALTSFFIHVLQYLRLRMEDVQTRDTQKRIEKKLLIFARGSDKHHTHSIVILCLNFRISPRPRIPFIFSLPRDTVLFWVFGLPEFISERLFPDAALNSPGQATDTRLCFLLRSRHQSCLRI</sequence>
<protein>
    <submittedName>
        <fullName evidence="1">Uncharacterized protein</fullName>
    </submittedName>
</protein>
<proteinExistence type="predicted"/>
<organism evidence="1 2">
    <name type="scientific">Mycena venus</name>
    <dbReference type="NCBI Taxonomy" id="2733690"/>
    <lineage>
        <taxon>Eukaryota</taxon>
        <taxon>Fungi</taxon>
        <taxon>Dikarya</taxon>
        <taxon>Basidiomycota</taxon>
        <taxon>Agaricomycotina</taxon>
        <taxon>Agaricomycetes</taxon>
        <taxon>Agaricomycetidae</taxon>
        <taxon>Agaricales</taxon>
        <taxon>Marasmiineae</taxon>
        <taxon>Mycenaceae</taxon>
        <taxon>Mycena</taxon>
    </lineage>
</organism>
<name>A0A8H6XEJ0_9AGAR</name>
<gene>
    <name evidence="1" type="ORF">MVEN_02003400</name>
</gene>
<evidence type="ECO:0000313" key="1">
    <source>
        <dbReference type="EMBL" id="KAF7339254.1"/>
    </source>
</evidence>